<reference evidence="1 2" key="1">
    <citation type="journal article" date="2019" name="Sci. Rep.">
        <title>Orb-weaving spider Araneus ventricosus genome elucidates the spidroin gene catalogue.</title>
        <authorList>
            <person name="Kono N."/>
            <person name="Nakamura H."/>
            <person name="Ohtoshi R."/>
            <person name="Moran D.A.P."/>
            <person name="Shinohara A."/>
            <person name="Yoshida Y."/>
            <person name="Fujiwara M."/>
            <person name="Mori M."/>
            <person name="Tomita M."/>
            <person name="Arakawa K."/>
        </authorList>
    </citation>
    <scope>NUCLEOTIDE SEQUENCE [LARGE SCALE GENOMIC DNA]</scope>
</reference>
<organism evidence="1 2">
    <name type="scientific">Araneus ventricosus</name>
    <name type="common">Orbweaver spider</name>
    <name type="synonym">Epeira ventricosa</name>
    <dbReference type="NCBI Taxonomy" id="182803"/>
    <lineage>
        <taxon>Eukaryota</taxon>
        <taxon>Metazoa</taxon>
        <taxon>Ecdysozoa</taxon>
        <taxon>Arthropoda</taxon>
        <taxon>Chelicerata</taxon>
        <taxon>Arachnida</taxon>
        <taxon>Araneae</taxon>
        <taxon>Araneomorphae</taxon>
        <taxon>Entelegynae</taxon>
        <taxon>Araneoidea</taxon>
        <taxon>Araneidae</taxon>
        <taxon>Araneus</taxon>
    </lineage>
</organism>
<gene>
    <name evidence="1" type="ORF">AVEN_98535_1</name>
</gene>
<name>A0A4Y2K7S1_ARAVE</name>
<dbReference type="AlphaFoldDB" id="A0A4Y2K7S1"/>
<dbReference type="Proteomes" id="UP000499080">
    <property type="component" value="Unassembled WGS sequence"/>
</dbReference>
<keyword evidence="2" id="KW-1185">Reference proteome</keyword>
<evidence type="ECO:0000313" key="2">
    <source>
        <dbReference type="Proteomes" id="UP000499080"/>
    </source>
</evidence>
<proteinExistence type="predicted"/>
<dbReference type="OrthoDB" id="6626714at2759"/>
<protein>
    <submittedName>
        <fullName evidence="1">Uncharacterized protein</fullName>
    </submittedName>
</protein>
<comment type="caution">
    <text evidence="1">The sequence shown here is derived from an EMBL/GenBank/DDBJ whole genome shotgun (WGS) entry which is preliminary data.</text>
</comment>
<dbReference type="EMBL" id="BGPR01004286">
    <property type="protein sequence ID" value="GBM97999.1"/>
    <property type="molecule type" value="Genomic_DNA"/>
</dbReference>
<evidence type="ECO:0000313" key="1">
    <source>
        <dbReference type="EMBL" id="GBM97999.1"/>
    </source>
</evidence>
<sequence>MAKLIYAIKQYLFRNQKDVKNLTKREETQLEKFVKFGALIYTKAWIAAPLASEVPFIDLKLWNDLKEYELFDFEISNAAKCLLERNLWYLSDELVGLALFSDSTVT</sequence>
<accession>A0A4Y2K7S1</accession>